<dbReference type="RefSeq" id="WP_015732437.1">
    <property type="nucleotide sequence ID" value="NC_013410.1"/>
</dbReference>
<sequence length="173" mass="20567">MSKKWIILIIAIPLLAYYIYDCFSYKPPKTDFVIYRDIGSYARYDMSSLDDSFDNIISYSINSLDANRVKRGKLKWNDDSSDAYICTIKENDCVWEKIDQEKRLHLTKLKTAIKFYVMEKESNEVHYLDGETFNIEFIDKKERLFYVLSIKELPDTAEKAKGVFEWLEKIIYD</sequence>
<dbReference type="EMBL" id="CP001792">
    <property type="protein sequence ID" value="ACX76437.1"/>
    <property type="molecule type" value="Genomic_DNA"/>
</dbReference>
<accession>A0ABM5LLM8</accession>
<organism evidence="1 2">
    <name type="scientific">Fibrobacter succinogenes (strain ATCC 19169 / S85)</name>
    <dbReference type="NCBI Taxonomy" id="59374"/>
    <lineage>
        <taxon>Bacteria</taxon>
        <taxon>Pseudomonadati</taxon>
        <taxon>Fibrobacterota</taxon>
        <taxon>Fibrobacteria</taxon>
        <taxon>Fibrobacterales</taxon>
        <taxon>Fibrobacteraceae</taxon>
        <taxon>Fibrobacter</taxon>
    </lineage>
</organism>
<evidence type="ECO:0008006" key="3">
    <source>
        <dbReference type="Google" id="ProtNLM"/>
    </source>
</evidence>
<proteinExistence type="predicted"/>
<name>A0ABM5LLM8_FIBSS</name>
<evidence type="ECO:0000313" key="2">
    <source>
        <dbReference type="Proteomes" id="UP000001497"/>
    </source>
</evidence>
<dbReference type="Proteomes" id="UP000001497">
    <property type="component" value="Chromosome"/>
</dbReference>
<keyword evidence="2" id="KW-1185">Reference proteome</keyword>
<reference evidence="1" key="1">
    <citation type="submission" date="2009-10" db="EMBL/GenBank/DDBJ databases">
        <title>Complete sequence of Fibrobacter succinogenes subsp. succinogenes S85.</title>
        <authorList>
            <consortium name="US DOE Joint Genome Institute"/>
            <person name="Lucas S."/>
            <person name="Copeland A."/>
            <person name="Lapidus A."/>
            <person name="Glavina del Rio T."/>
            <person name="Tice H."/>
            <person name="Bruce D."/>
            <person name="Goodwin L."/>
            <person name="Pitluck S."/>
            <person name="Chertkov O."/>
            <person name="Detter J.C."/>
            <person name="Han C."/>
            <person name="Tapia R."/>
            <person name="Larimer F."/>
            <person name="Land M."/>
            <person name="Hauser L."/>
            <person name="Kyrpides N."/>
            <person name="Mikhailova N."/>
            <person name="Weimer P.J."/>
            <person name="Stevenson D.M."/>
            <person name="Boyum J."/>
            <person name="Brumm P.I."/>
            <person name="Mead D."/>
        </authorList>
    </citation>
    <scope>NUCLEOTIDE SEQUENCE [LARGE SCALE GENOMIC DNA]</scope>
    <source>
        <strain evidence="1">S85</strain>
    </source>
</reference>
<gene>
    <name evidence="1" type="ordered locus">Fisuc_2855</name>
</gene>
<protein>
    <recommendedName>
        <fullName evidence="3">Lipoprotein</fullName>
    </recommendedName>
</protein>
<evidence type="ECO:0000313" key="1">
    <source>
        <dbReference type="EMBL" id="ACX76437.1"/>
    </source>
</evidence>